<gene>
    <name evidence="3" type="ORF">CINCED_3A014743</name>
</gene>
<feature type="transmembrane region" description="Helical" evidence="2">
    <location>
        <begin position="272"/>
        <end position="292"/>
    </location>
</feature>
<dbReference type="Gene3D" id="1.25.40.20">
    <property type="entry name" value="Ankyrin repeat-containing domain"/>
    <property type="match status" value="1"/>
</dbReference>
<evidence type="ECO:0000256" key="1">
    <source>
        <dbReference type="SAM" id="MobiDB-lite"/>
    </source>
</evidence>
<reference evidence="3 4" key="1">
    <citation type="submission" date="2019-08" db="EMBL/GenBank/DDBJ databases">
        <authorList>
            <person name="Alioto T."/>
            <person name="Alioto T."/>
            <person name="Gomez Garrido J."/>
        </authorList>
    </citation>
    <scope>NUCLEOTIDE SEQUENCE [LARGE SCALE GENOMIC DNA]</scope>
</reference>
<evidence type="ECO:0000313" key="4">
    <source>
        <dbReference type="Proteomes" id="UP000325440"/>
    </source>
</evidence>
<dbReference type="OrthoDB" id="10250354at2759"/>
<accession>A0A5E4NK19</accession>
<dbReference type="AlphaFoldDB" id="A0A5E4NK19"/>
<dbReference type="SUPFAM" id="SSF48403">
    <property type="entry name" value="Ankyrin repeat"/>
    <property type="match status" value="1"/>
</dbReference>
<dbReference type="EMBL" id="CABPRJ010002084">
    <property type="protein sequence ID" value="VVC42949.1"/>
    <property type="molecule type" value="Genomic_DNA"/>
</dbReference>
<keyword evidence="2" id="KW-0472">Membrane</keyword>
<dbReference type="Proteomes" id="UP000325440">
    <property type="component" value="Unassembled WGS sequence"/>
</dbReference>
<proteinExistence type="predicted"/>
<evidence type="ECO:0000256" key="2">
    <source>
        <dbReference type="SAM" id="Phobius"/>
    </source>
</evidence>
<keyword evidence="4" id="KW-1185">Reference proteome</keyword>
<dbReference type="InterPro" id="IPR036770">
    <property type="entry name" value="Ankyrin_rpt-contain_sf"/>
</dbReference>
<feature type="region of interest" description="Disordered" evidence="1">
    <location>
        <begin position="173"/>
        <end position="197"/>
    </location>
</feature>
<keyword evidence="2" id="KW-1133">Transmembrane helix</keyword>
<protein>
    <submittedName>
        <fullName evidence="3">Ankyrin repeat-containing domain</fullName>
    </submittedName>
</protein>
<name>A0A5E4NK19_9HEMI</name>
<feature type="compositionally biased region" description="Low complexity" evidence="1">
    <location>
        <begin position="173"/>
        <end position="182"/>
    </location>
</feature>
<sequence>MLLDFQNNSITLNFDDITNFPTIKKPALGQESKDHVIQESFTQVLQPESLVSIRNDNIQFVGKITPVIKVNTDRYTSHAAEIGDKEGVKALIKIEEDIDARDKYVRTPLHYAASTGNTTLHNNVQAKSVQLNNLGNKSTSTISGQLQILTQEHTISSDNEYEKDYQLKLSSSMNSISDNKSNPTLSQSSNPKGDEERSEIILKNQSSFGNSGSNSAPYFSEDRSLLKVSASDSKQGMQSDSQNTKMYVVAISAFAMSGIVSGIAIAVYSGMLAIGIAVGVCCLITAAVMYYCNSPSNLLKDSNTEVAMNQGQEL</sequence>
<keyword evidence="2" id="KW-0812">Transmembrane</keyword>
<organism evidence="3 4">
    <name type="scientific">Cinara cedri</name>
    <dbReference type="NCBI Taxonomy" id="506608"/>
    <lineage>
        <taxon>Eukaryota</taxon>
        <taxon>Metazoa</taxon>
        <taxon>Ecdysozoa</taxon>
        <taxon>Arthropoda</taxon>
        <taxon>Hexapoda</taxon>
        <taxon>Insecta</taxon>
        <taxon>Pterygota</taxon>
        <taxon>Neoptera</taxon>
        <taxon>Paraneoptera</taxon>
        <taxon>Hemiptera</taxon>
        <taxon>Sternorrhyncha</taxon>
        <taxon>Aphidomorpha</taxon>
        <taxon>Aphidoidea</taxon>
        <taxon>Aphididae</taxon>
        <taxon>Lachninae</taxon>
        <taxon>Cinara</taxon>
    </lineage>
</organism>
<evidence type="ECO:0000313" key="3">
    <source>
        <dbReference type="EMBL" id="VVC42949.1"/>
    </source>
</evidence>
<feature type="transmembrane region" description="Helical" evidence="2">
    <location>
        <begin position="246"/>
        <end position="266"/>
    </location>
</feature>